<dbReference type="Pfam" id="PF08069">
    <property type="entry name" value="Ribosomal_S13_N"/>
    <property type="match status" value="1"/>
</dbReference>
<evidence type="ECO:0000256" key="2">
    <source>
        <dbReference type="ARBA" id="ARBA00022980"/>
    </source>
</evidence>
<keyword evidence="3 5" id="KW-0687">Ribonucleoprotein</keyword>
<reference evidence="7 8" key="1">
    <citation type="submission" date="2020-09" db="EMBL/GenBank/DDBJ databases">
        <title>Genomic characterization of a novel Parvarchaeota family in acid mine drainage sediments.</title>
        <authorList>
            <person name="Luo Z.-H."/>
        </authorList>
    </citation>
    <scope>NUCLEOTIDE SEQUENCE [LARGE SCALE GENOMIC DNA]</scope>
    <source>
        <strain evidence="7">MAS1_bins.189</strain>
    </source>
</reference>
<feature type="domain" description="Small ribosomal subunit protein uS15 N-terminal" evidence="6">
    <location>
        <begin position="1"/>
        <end position="49"/>
    </location>
</feature>
<dbReference type="SMART" id="SM01386">
    <property type="entry name" value="Ribosomal_S13_N"/>
    <property type="match status" value="1"/>
</dbReference>
<name>A0A8T3UV96_9ARCH</name>
<dbReference type="Gene3D" id="4.10.860.130">
    <property type="match status" value="1"/>
</dbReference>
<evidence type="ECO:0000256" key="3">
    <source>
        <dbReference type="ARBA" id="ARBA00023274"/>
    </source>
</evidence>
<dbReference type="InterPro" id="IPR023029">
    <property type="entry name" value="Ribosomal_uS15_arc_euk"/>
</dbReference>
<comment type="caution">
    <text evidence="7">The sequence shown here is derived from an EMBL/GenBank/DDBJ whole genome shotgun (WGS) entry which is preliminary data.</text>
</comment>
<dbReference type="InterPro" id="IPR000589">
    <property type="entry name" value="Ribosomal_uS15"/>
</dbReference>
<dbReference type="PROSITE" id="PS00362">
    <property type="entry name" value="RIBOSOMAL_S15"/>
    <property type="match status" value="1"/>
</dbReference>
<protein>
    <recommendedName>
        <fullName evidence="4">30S ribosomal protein S15</fullName>
    </recommendedName>
</protein>
<accession>A0A8T3UV96</accession>
<evidence type="ECO:0000259" key="6">
    <source>
        <dbReference type="SMART" id="SM01386"/>
    </source>
</evidence>
<dbReference type="SUPFAM" id="SSF47060">
    <property type="entry name" value="S15/NS1 RNA-binding domain"/>
    <property type="match status" value="1"/>
</dbReference>
<evidence type="ECO:0000256" key="5">
    <source>
        <dbReference type="RuleBase" id="RU003919"/>
    </source>
</evidence>
<dbReference type="Proteomes" id="UP000718571">
    <property type="component" value="Unassembled WGS sequence"/>
</dbReference>
<sequence length="141" mass="16728">MKVIKVKKKYVPHWVVYKPEEVENIIINKYEQGMTKAKIGAMLRDQYGVPSVRDLTGKNIADILKEKSVKEELPEDLMALYRKAVKLHIHLQKEKKDKKSRRSFVILESRINRLINYYKKRHALPADYKYTIYNARLVVKL</sequence>
<proteinExistence type="inferred from homology"/>
<dbReference type="NCBIfam" id="NF006331">
    <property type="entry name" value="PRK08561.1"/>
    <property type="match status" value="1"/>
</dbReference>
<keyword evidence="2 5" id="KW-0689">Ribosomal protein</keyword>
<dbReference type="GO" id="GO:0003735">
    <property type="term" value="F:structural constituent of ribosome"/>
    <property type="evidence" value="ECO:0007669"/>
    <property type="project" value="InterPro"/>
</dbReference>
<dbReference type="PANTHER" id="PTHR11885:SF6">
    <property type="entry name" value="SMALL RIBOSOMAL SUBUNIT PROTEIN US15"/>
    <property type="match status" value="1"/>
</dbReference>
<dbReference type="InterPro" id="IPR012606">
    <property type="entry name" value="Ribosomal_uS15_N"/>
</dbReference>
<dbReference type="Gene3D" id="1.10.287.10">
    <property type="entry name" value="S15/NS1, RNA-binding"/>
    <property type="match status" value="1"/>
</dbReference>
<dbReference type="GO" id="GO:0070181">
    <property type="term" value="F:small ribosomal subunit rRNA binding"/>
    <property type="evidence" value="ECO:0007669"/>
    <property type="project" value="TreeGrafter"/>
</dbReference>
<dbReference type="Pfam" id="PF00312">
    <property type="entry name" value="Ribosomal_S15"/>
    <property type="match status" value="1"/>
</dbReference>
<dbReference type="GO" id="GO:0022627">
    <property type="term" value="C:cytosolic small ribosomal subunit"/>
    <property type="evidence" value="ECO:0007669"/>
    <property type="project" value="TreeGrafter"/>
</dbReference>
<dbReference type="SMART" id="SM01387">
    <property type="entry name" value="Ribosomal_S15"/>
    <property type="match status" value="1"/>
</dbReference>
<dbReference type="AlphaFoldDB" id="A0A8T3UV96"/>
<evidence type="ECO:0000313" key="7">
    <source>
        <dbReference type="EMBL" id="MBE5728420.1"/>
    </source>
</evidence>
<dbReference type="PANTHER" id="PTHR11885">
    <property type="entry name" value="RIBOSOMAL PROTEIN S15P/S13E"/>
    <property type="match status" value="1"/>
</dbReference>
<dbReference type="GO" id="GO:0006412">
    <property type="term" value="P:translation"/>
    <property type="evidence" value="ECO:0007669"/>
    <property type="project" value="InterPro"/>
</dbReference>
<gene>
    <name evidence="7" type="ORF">IHE51_01000</name>
</gene>
<evidence type="ECO:0000256" key="1">
    <source>
        <dbReference type="ARBA" id="ARBA00008434"/>
    </source>
</evidence>
<dbReference type="EMBL" id="JADFAR010000011">
    <property type="protein sequence ID" value="MBE5728420.1"/>
    <property type="molecule type" value="Genomic_DNA"/>
</dbReference>
<dbReference type="InterPro" id="IPR009068">
    <property type="entry name" value="uS15_NS1_RNA-bd_sf"/>
</dbReference>
<evidence type="ECO:0000313" key="8">
    <source>
        <dbReference type="Proteomes" id="UP000718571"/>
    </source>
</evidence>
<evidence type="ECO:0000256" key="4">
    <source>
        <dbReference type="ARBA" id="ARBA00035313"/>
    </source>
</evidence>
<comment type="similarity">
    <text evidence="1 5">Belongs to the universal ribosomal protein uS15 family.</text>
</comment>
<organism evidence="7 8">
    <name type="scientific">Candidatus Acidifodinimicrobium mancum</name>
    <dbReference type="NCBI Taxonomy" id="2898728"/>
    <lineage>
        <taxon>Archaea</taxon>
        <taxon>Candidatus Parvarchaeota</taxon>
        <taxon>Candidatus Acidifodinimicrobiaceae</taxon>
        <taxon>Candidatus Acidifodinimicrobium</taxon>
    </lineage>
</organism>